<gene>
    <name evidence="1" type="ORF">BaRGS_00018384</name>
</gene>
<sequence length="56" mass="6395">MSTPEHTHKSCFPGFKIFLPPGDVTNRQVRDFLPKTKGPLFNVRRFGVSTVYSRLS</sequence>
<comment type="caution">
    <text evidence="1">The sequence shown here is derived from an EMBL/GenBank/DDBJ whole genome shotgun (WGS) entry which is preliminary data.</text>
</comment>
<dbReference type="Proteomes" id="UP001519460">
    <property type="component" value="Unassembled WGS sequence"/>
</dbReference>
<proteinExistence type="predicted"/>
<dbReference type="EMBL" id="JACVVK020000127">
    <property type="protein sequence ID" value="KAK7490405.1"/>
    <property type="molecule type" value="Genomic_DNA"/>
</dbReference>
<evidence type="ECO:0000313" key="1">
    <source>
        <dbReference type="EMBL" id="KAK7490405.1"/>
    </source>
</evidence>
<keyword evidence="2" id="KW-1185">Reference proteome</keyword>
<organism evidence="1 2">
    <name type="scientific">Batillaria attramentaria</name>
    <dbReference type="NCBI Taxonomy" id="370345"/>
    <lineage>
        <taxon>Eukaryota</taxon>
        <taxon>Metazoa</taxon>
        <taxon>Spiralia</taxon>
        <taxon>Lophotrochozoa</taxon>
        <taxon>Mollusca</taxon>
        <taxon>Gastropoda</taxon>
        <taxon>Caenogastropoda</taxon>
        <taxon>Sorbeoconcha</taxon>
        <taxon>Cerithioidea</taxon>
        <taxon>Batillariidae</taxon>
        <taxon>Batillaria</taxon>
    </lineage>
</organism>
<accession>A0ABD0KU88</accession>
<dbReference type="AlphaFoldDB" id="A0ABD0KU88"/>
<feature type="non-terminal residue" evidence="1">
    <location>
        <position position="56"/>
    </location>
</feature>
<reference evidence="1 2" key="1">
    <citation type="journal article" date="2023" name="Sci. Data">
        <title>Genome assembly of the Korean intertidal mud-creeper Batillaria attramentaria.</title>
        <authorList>
            <person name="Patra A.K."/>
            <person name="Ho P.T."/>
            <person name="Jun S."/>
            <person name="Lee S.J."/>
            <person name="Kim Y."/>
            <person name="Won Y.J."/>
        </authorList>
    </citation>
    <scope>NUCLEOTIDE SEQUENCE [LARGE SCALE GENOMIC DNA]</scope>
    <source>
        <strain evidence="1">Wonlab-2016</strain>
    </source>
</reference>
<protein>
    <submittedName>
        <fullName evidence="1">Uncharacterized protein</fullName>
    </submittedName>
</protein>
<evidence type="ECO:0000313" key="2">
    <source>
        <dbReference type="Proteomes" id="UP001519460"/>
    </source>
</evidence>
<name>A0ABD0KU88_9CAEN</name>